<keyword evidence="4" id="KW-1185">Reference proteome</keyword>
<dbReference type="Proteomes" id="UP000649829">
    <property type="component" value="Unassembled WGS sequence"/>
</dbReference>
<protein>
    <recommendedName>
        <fullName evidence="5">DNA repair protein</fullName>
    </recommendedName>
</protein>
<evidence type="ECO:0000256" key="2">
    <source>
        <dbReference type="SAM" id="Phobius"/>
    </source>
</evidence>
<reference evidence="3" key="1">
    <citation type="journal article" date="2014" name="Int. J. Syst. Evol. Microbiol.">
        <title>Complete genome sequence of Corynebacterium casei LMG S-19264T (=DSM 44701T), isolated from a smear-ripened cheese.</title>
        <authorList>
            <consortium name="US DOE Joint Genome Institute (JGI-PGF)"/>
            <person name="Walter F."/>
            <person name="Albersmeier A."/>
            <person name="Kalinowski J."/>
            <person name="Ruckert C."/>
        </authorList>
    </citation>
    <scope>NUCLEOTIDE SEQUENCE</scope>
    <source>
        <strain evidence="3">CGMCC 1.6293</strain>
    </source>
</reference>
<feature type="transmembrane region" description="Helical" evidence="2">
    <location>
        <begin position="65"/>
        <end position="84"/>
    </location>
</feature>
<keyword evidence="2" id="KW-0472">Membrane</keyword>
<gene>
    <name evidence="3" type="ORF">GCM10011534_05750</name>
</gene>
<dbReference type="AlphaFoldDB" id="A0A917WBD1"/>
<feature type="transmembrane region" description="Helical" evidence="2">
    <location>
        <begin position="28"/>
        <end position="50"/>
    </location>
</feature>
<organism evidence="3 4">
    <name type="scientific">Pseudooceanicola nanhaiensis</name>
    <dbReference type="NCBI Taxonomy" id="375761"/>
    <lineage>
        <taxon>Bacteria</taxon>
        <taxon>Pseudomonadati</taxon>
        <taxon>Pseudomonadota</taxon>
        <taxon>Alphaproteobacteria</taxon>
        <taxon>Rhodobacterales</taxon>
        <taxon>Paracoccaceae</taxon>
        <taxon>Pseudooceanicola</taxon>
    </lineage>
</organism>
<evidence type="ECO:0000313" key="3">
    <source>
        <dbReference type="EMBL" id="GGL86730.1"/>
    </source>
</evidence>
<keyword evidence="1" id="KW-0175">Coiled coil</keyword>
<evidence type="ECO:0008006" key="5">
    <source>
        <dbReference type="Google" id="ProtNLM"/>
    </source>
</evidence>
<dbReference type="EMBL" id="BMLF01000001">
    <property type="protein sequence ID" value="GGL86730.1"/>
    <property type="molecule type" value="Genomic_DNA"/>
</dbReference>
<evidence type="ECO:0000313" key="4">
    <source>
        <dbReference type="Proteomes" id="UP000649829"/>
    </source>
</evidence>
<sequence length="266" mass="29217">MVTQAHTGPSGTASLILTKIIQPVTMGVMLLLALGLSLAVALAAFGVIAWPELPLMWNGAPVEGAGMWAMIGLAAFFVALCAFLPMSHRVMSLESAHRDFRISMHDVAHAYVTAHAADRAGAFRLSHEFDAVRERLAFLRDHPDLGRLEPDILEAAAQMSQMSRELADTYSEEKVERARTFLKQRQEEIEQFNDRLETAKAVTRDLRHWLEAVELDESVARSQLDRLRAELDDILPELNIGLNAAIRKETGSAGNVVGLGVKPAAE</sequence>
<accession>A0A917WBD1</accession>
<comment type="caution">
    <text evidence="3">The sequence shown here is derived from an EMBL/GenBank/DDBJ whole genome shotgun (WGS) entry which is preliminary data.</text>
</comment>
<keyword evidence="2" id="KW-0812">Transmembrane</keyword>
<proteinExistence type="predicted"/>
<feature type="coiled-coil region" evidence="1">
    <location>
        <begin position="182"/>
        <end position="230"/>
    </location>
</feature>
<evidence type="ECO:0000256" key="1">
    <source>
        <dbReference type="SAM" id="Coils"/>
    </source>
</evidence>
<name>A0A917WBD1_9RHOB</name>
<keyword evidence="2" id="KW-1133">Transmembrane helix</keyword>
<reference evidence="3" key="2">
    <citation type="submission" date="2020-09" db="EMBL/GenBank/DDBJ databases">
        <authorList>
            <person name="Sun Q."/>
            <person name="Zhou Y."/>
        </authorList>
    </citation>
    <scope>NUCLEOTIDE SEQUENCE</scope>
    <source>
        <strain evidence="3">CGMCC 1.6293</strain>
    </source>
</reference>